<evidence type="ECO:0000256" key="3">
    <source>
        <dbReference type="ARBA" id="ARBA00023110"/>
    </source>
</evidence>
<evidence type="ECO:0000256" key="5">
    <source>
        <dbReference type="RuleBase" id="RU363019"/>
    </source>
</evidence>
<evidence type="ECO:0000313" key="8">
    <source>
        <dbReference type="Proteomes" id="UP000179106"/>
    </source>
</evidence>
<evidence type="ECO:0000256" key="4">
    <source>
        <dbReference type="ARBA" id="ARBA00023235"/>
    </source>
</evidence>
<accession>A0A1G2GWW7</accession>
<dbReference type="InterPro" id="IPR024936">
    <property type="entry name" value="Cyclophilin-type_PPIase"/>
</dbReference>
<dbReference type="PROSITE" id="PS50072">
    <property type="entry name" value="CSA_PPIASE_2"/>
    <property type="match status" value="1"/>
</dbReference>
<gene>
    <name evidence="7" type="ORF">A3B25_03155</name>
</gene>
<name>A0A1G2GWW7_9BACT</name>
<protein>
    <recommendedName>
        <fullName evidence="5">Peptidyl-prolyl cis-trans isomerase</fullName>
        <shortName evidence="5">PPIase</shortName>
        <ecNumber evidence="5">5.2.1.8</ecNumber>
    </recommendedName>
</protein>
<dbReference type="InterPro" id="IPR044666">
    <property type="entry name" value="Cyclophilin_A-like"/>
</dbReference>
<comment type="function">
    <text evidence="1 5">PPIases accelerate the folding of proteins. It catalyzes the cis-trans isomerization of proline imidic peptide bonds in oligopeptides.</text>
</comment>
<proteinExistence type="inferred from homology"/>
<organism evidence="7 8">
    <name type="scientific">Candidatus Ryanbacteria bacterium RIFCSPLOWO2_01_FULL_48_26</name>
    <dbReference type="NCBI Taxonomy" id="1802126"/>
    <lineage>
        <taxon>Bacteria</taxon>
        <taxon>Candidatus Ryaniibacteriota</taxon>
    </lineage>
</organism>
<dbReference type="STRING" id="1802126.A3B25_03155"/>
<dbReference type="GO" id="GO:0003755">
    <property type="term" value="F:peptidyl-prolyl cis-trans isomerase activity"/>
    <property type="evidence" value="ECO:0007669"/>
    <property type="project" value="UniProtKB-UniRule"/>
</dbReference>
<dbReference type="CDD" id="cd00317">
    <property type="entry name" value="cyclophilin"/>
    <property type="match status" value="1"/>
</dbReference>
<keyword evidence="3 5" id="KW-0697">Rotamase</keyword>
<dbReference type="PIRSF" id="PIRSF001467">
    <property type="entry name" value="Peptidylpro_ismrse"/>
    <property type="match status" value="1"/>
</dbReference>
<comment type="similarity">
    <text evidence="2 5">Belongs to the cyclophilin-type PPIase family.</text>
</comment>
<dbReference type="AlphaFoldDB" id="A0A1G2GWW7"/>
<sequence>MVTLKTNFGEIQFETYDADAPKTVANFVSLAEKKFYDGLTFHRVINGFMIQGGDPNCGSTSSPQARPGVCGAGGPGYTFEDELNPATPSFQAGYKKGVVAMANAGPNTNGSQFFIMLADYPLPNNYSIFGKVIKGQEVVDAIGDARTGEGDKPLSQVTILSASVGEVSHQ</sequence>
<evidence type="ECO:0000313" key="7">
    <source>
        <dbReference type="EMBL" id="OGZ54704.1"/>
    </source>
</evidence>
<dbReference type="PROSITE" id="PS00170">
    <property type="entry name" value="CSA_PPIASE_1"/>
    <property type="match status" value="1"/>
</dbReference>
<dbReference type="SUPFAM" id="SSF50891">
    <property type="entry name" value="Cyclophilin-like"/>
    <property type="match status" value="1"/>
</dbReference>
<dbReference type="EMBL" id="MHNW01000003">
    <property type="protein sequence ID" value="OGZ54704.1"/>
    <property type="molecule type" value="Genomic_DNA"/>
</dbReference>
<keyword evidence="4 5" id="KW-0413">Isomerase</keyword>
<dbReference type="InterPro" id="IPR020892">
    <property type="entry name" value="Cyclophilin-type_PPIase_CS"/>
</dbReference>
<reference evidence="7 8" key="1">
    <citation type="journal article" date="2016" name="Nat. Commun.">
        <title>Thousands of microbial genomes shed light on interconnected biogeochemical processes in an aquifer system.</title>
        <authorList>
            <person name="Anantharaman K."/>
            <person name="Brown C.T."/>
            <person name="Hug L.A."/>
            <person name="Sharon I."/>
            <person name="Castelle C.J."/>
            <person name="Probst A.J."/>
            <person name="Thomas B.C."/>
            <person name="Singh A."/>
            <person name="Wilkins M.J."/>
            <person name="Karaoz U."/>
            <person name="Brodie E.L."/>
            <person name="Williams K.H."/>
            <person name="Hubbard S.S."/>
            <person name="Banfield J.F."/>
        </authorList>
    </citation>
    <scope>NUCLEOTIDE SEQUENCE [LARGE SCALE GENOMIC DNA]</scope>
</reference>
<dbReference type="InterPro" id="IPR002130">
    <property type="entry name" value="Cyclophilin-type_PPIase_dom"/>
</dbReference>
<dbReference type="Gene3D" id="2.40.100.10">
    <property type="entry name" value="Cyclophilin-like"/>
    <property type="match status" value="1"/>
</dbReference>
<comment type="caution">
    <text evidence="7">The sequence shown here is derived from an EMBL/GenBank/DDBJ whole genome shotgun (WGS) entry which is preliminary data.</text>
</comment>
<dbReference type="PANTHER" id="PTHR45625">
    <property type="entry name" value="PEPTIDYL-PROLYL CIS-TRANS ISOMERASE-RELATED"/>
    <property type="match status" value="1"/>
</dbReference>
<dbReference type="InterPro" id="IPR029000">
    <property type="entry name" value="Cyclophilin-like_dom_sf"/>
</dbReference>
<evidence type="ECO:0000259" key="6">
    <source>
        <dbReference type="PROSITE" id="PS50072"/>
    </source>
</evidence>
<dbReference type="GO" id="GO:0006457">
    <property type="term" value="P:protein folding"/>
    <property type="evidence" value="ECO:0007669"/>
    <property type="project" value="InterPro"/>
</dbReference>
<dbReference type="EC" id="5.2.1.8" evidence="5"/>
<dbReference type="PANTHER" id="PTHR45625:SF4">
    <property type="entry name" value="PEPTIDYLPROLYL ISOMERASE DOMAIN AND WD REPEAT-CONTAINING PROTEIN 1"/>
    <property type="match status" value="1"/>
</dbReference>
<dbReference type="PRINTS" id="PR00153">
    <property type="entry name" value="CSAPPISMRASE"/>
</dbReference>
<comment type="catalytic activity">
    <reaction evidence="5">
        <text>[protein]-peptidylproline (omega=180) = [protein]-peptidylproline (omega=0)</text>
        <dbReference type="Rhea" id="RHEA:16237"/>
        <dbReference type="Rhea" id="RHEA-COMP:10747"/>
        <dbReference type="Rhea" id="RHEA-COMP:10748"/>
        <dbReference type="ChEBI" id="CHEBI:83833"/>
        <dbReference type="ChEBI" id="CHEBI:83834"/>
        <dbReference type="EC" id="5.2.1.8"/>
    </reaction>
</comment>
<evidence type="ECO:0000256" key="1">
    <source>
        <dbReference type="ARBA" id="ARBA00002388"/>
    </source>
</evidence>
<evidence type="ECO:0000256" key="2">
    <source>
        <dbReference type="ARBA" id="ARBA00007365"/>
    </source>
</evidence>
<feature type="domain" description="PPIase cyclophilin-type" evidence="6">
    <location>
        <begin position="1"/>
        <end position="164"/>
    </location>
</feature>
<dbReference type="Pfam" id="PF00160">
    <property type="entry name" value="Pro_isomerase"/>
    <property type="match status" value="1"/>
</dbReference>
<dbReference type="Proteomes" id="UP000179106">
    <property type="component" value="Unassembled WGS sequence"/>
</dbReference>